<organism evidence="1 2">
    <name type="scientific">Rhynchosporium agropyri</name>
    <dbReference type="NCBI Taxonomy" id="914238"/>
    <lineage>
        <taxon>Eukaryota</taxon>
        <taxon>Fungi</taxon>
        <taxon>Dikarya</taxon>
        <taxon>Ascomycota</taxon>
        <taxon>Pezizomycotina</taxon>
        <taxon>Leotiomycetes</taxon>
        <taxon>Helotiales</taxon>
        <taxon>Ploettnerulaceae</taxon>
        <taxon>Rhynchosporium</taxon>
    </lineage>
</organism>
<evidence type="ECO:0000313" key="1">
    <source>
        <dbReference type="EMBL" id="CZS90130.1"/>
    </source>
</evidence>
<keyword evidence="2" id="KW-1185">Reference proteome</keyword>
<protein>
    <submittedName>
        <fullName evidence="1">Uncharacterized protein</fullName>
    </submittedName>
</protein>
<dbReference type="Proteomes" id="UP000178912">
    <property type="component" value="Unassembled WGS sequence"/>
</dbReference>
<dbReference type="EMBL" id="FJUX01000004">
    <property type="protein sequence ID" value="CZS90130.1"/>
    <property type="molecule type" value="Genomic_DNA"/>
</dbReference>
<evidence type="ECO:0000313" key="2">
    <source>
        <dbReference type="Proteomes" id="UP000178912"/>
    </source>
</evidence>
<dbReference type="AlphaFoldDB" id="A0A1E1JWV5"/>
<gene>
    <name evidence="1" type="ORF">RAG0_01284</name>
</gene>
<reference evidence="2" key="1">
    <citation type="submission" date="2016-03" db="EMBL/GenBank/DDBJ databases">
        <authorList>
            <person name="Guldener U."/>
        </authorList>
    </citation>
    <scope>NUCLEOTIDE SEQUENCE [LARGE SCALE GENOMIC DNA]</scope>
    <source>
        <strain evidence="2">04CH-RAC-A.6.1</strain>
    </source>
</reference>
<name>A0A1E1JWV5_9HELO</name>
<proteinExistence type="predicted"/>
<sequence>MFNLRSLHHFQDPRSVDQEWYRKAHRTIPTVMEELQNPLPPGGYQKLVPACLPSERLSISKGTDGVAVGVRTSLFPRAGEELPFG</sequence>
<accession>A0A1E1JWV5</accession>